<dbReference type="Pfam" id="PF11736">
    <property type="entry name" value="DUF3299"/>
    <property type="match status" value="1"/>
</dbReference>
<dbReference type="InterPro" id="IPR021727">
    <property type="entry name" value="DUF3299"/>
</dbReference>
<evidence type="ECO:0000256" key="1">
    <source>
        <dbReference type="SAM" id="SignalP"/>
    </source>
</evidence>
<feature type="signal peptide" evidence="1">
    <location>
        <begin position="1"/>
        <end position="21"/>
    </location>
</feature>
<name>A0A511QUF4_9VIBR</name>
<evidence type="ECO:0000313" key="3">
    <source>
        <dbReference type="Proteomes" id="UP000321113"/>
    </source>
</evidence>
<dbReference type="Gene3D" id="2.40.50.870">
    <property type="entry name" value="Protein of unknown function (DUF3299)"/>
    <property type="match status" value="1"/>
</dbReference>
<dbReference type="AlphaFoldDB" id="A0A511QUF4"/>
<feature type="chain" id="PRO_5022153269" description="DUF3299 domain-containing protein" evidence="1">
    <location>
        <begin position="22"/>
        <end position="220"/>
    </location>
</feature>
<protein>
    <recommendedName>
        <fullName evidence="4">DUF3299 domain-containing protein</fullName>
    </recommendedName>
</protein>
<accession>A0A511QUF4</accession>
<proteinExistence type="predicted"/>
<organism evidence="2 3">
    <name type="scientific">Vibrio superstes NBRC 103154</name>
    <dbReference type="NCBI Taxonomy" id="1219062"/>
    <lineage>
        <taxon>Bacteria</taxon>
        <taxon>Pseudomonadati</taxon>
        <taxon>Pseudomonadota</taxon>
        <taxon>Gammaproteobacteria</taxon>
        <taxon>Vibrionales</taxon>
        <taxon>Vibrionaceae</taxon>
        <taxon>Vibrio</taxon>
    </lineage>
</organism>
<dbReference type="Proteomes" id="UP000321113">
    <property type="component" value="Unassembled WGS sequence"/>
</dbReference>
<evidence type="ECO:0008006" key="4">
    <source>
        <dbReference type="Google" id="ProtNLM"/>
    </source>
</evidence>
<keyword evidence="3" id="KW-1185">Reference proteome</keyword>
<dbReference type="RefSeq" id="WP_119010459.1">
    <property type="nucleotide sequence ID" value="NZ_BJXK01000012.1"/>
</dbReference>
<comment type="caution">
    <text evidence="2">The sequence shown here is derived from an EMBL/GenBank/DDBJ whole genome shotgun (WGS) entry which is preliminary data.</text>
</comment>
<evidence type="ECO:0000313" key="2">
    <source>
        <dbReference type="EMBL" id="GEM80657.1"/>
    </source>
</evidence>
<sequence length="220" mass="24180">MKFLKQVLLGCTLLCSLNAVAGDDVTFWQELIPQIQTVEDPFAALDSNQLYDLGTIARFREATKIDGFTPSQESVSEVKALEGKLQKQGVNVEQLFVARETIMEQRTQMATLPNSNVLNKKHKIPGFITPLEMEGTLVTKFFLVPTAGACIHTPPPPPNQIILVDYPQGIELVSLATPIWVEGELTDGKVTEDVNYADGAANVEAVYQLSADDVELYQAQ</sequence>
<gene>
    <name evidence="2" type="ORF">VSU01S_29020</name>
</gene>
<dbReference type="EMBL" id="BJXK01000012">
    <property type="protein sequence ID" value="GEM80657.1"/>
    <property type="molecule type" value="Genomic_DNA"/>
</dbReference>
<keyword evidence="1" id="KW-0732">Signal</keyword>
<reference evidence="2 3" key="1">
    <citation type="submission" date="2019-07" db="EMBL/GenBank/DDBJ databases">
        <title>Whole genome shotgun sequence of Vibrio superstes NBRC 103154.</title>
        <authorList>
            <person name="Hosoyama A."/>
            <person name="Uohara A."/>
            <person name="Ohji S."/>
            <person name="Ichikawa N."/>
        </authorList>
    </citation>
    <scope>NUCLEOTIDE SEQUENCE [LARGE SCALE GENOMIC DNA]</scope>
    <source>
        <strain evidence="2 3">NBRC 103154</strain>
    </source>
</reference>
<dbReference type="OrthoDB" id="9784998at2"/>